<reference evidence="3" key="1">
    <citation type="journal article" date="2014" name="Int. J. Syst. Evol. Microbiol.">
        <title>Complete genome sequence of Corynebacterium casei LMG S-19264T (=DSM 44701T), isolated from a smear-ripened cheese.</title>
        <authorList>
            <consortium name="US DOE Joint Genome Institute (JGI-PGF)"/>
            <person name="Walter F."/>
            <person name="Albersmeier A."/>
            <person name="Kalinowski J."/>
            <person name="Ruckert C."/>
        </authorList>
    </citation>
    <scope>NUCLEOTIDE SEQUENCE</scope>
    <source>
        <strain evidence="3">JCM 14719</strain>
    </source>
</reference>
<dbReference type="Proteomes" id="UP000637720">
    <property type="component" value="Unassembled WGS sequence"/>
</dbReference>
<dbReference type="Pfam" id="PF01381">
    <property type="entry name" value="HTH_3"/>
    <property type="match status" value="1"/>
</dbReference>
<keyword evidence="1" id="KW-0238">DNA-binding</keyword>
<dbReference type="Gene3D" id="1.10.260.40">
    <property type="entry name" value="lambda repressor-like DNA-binding domains"/>
    <property type="match status" value="1"/>
</dbReference>
<accession>A0A8J3FEK0</accession>
<sequence>MAVRNRLKELRHDHRMNQVEFADYLGVNRQLYNRWEKQAVQPSLEWVLKIAKRLGKPVEEIVYLEEEDVEGVE</sequence>
<proteinExistence type="predicted"/>
<comment type="caution">
    <text evidence="3">The sequence shown here is derived from an EMBL/GenBank/DDBJ whole genome shotgun (WGS) entry which is preliminary data.</text>
</comment>
<dbReference type="AlphaFoldDB" id="A0A8J3FEK0"/>
<reference evidence="3" key="2">
    <citation type="submission" date="2020-09" db="EMBL/GenBank/DDBJ databases">
        <authorList>
            <person name="Sun Q."/>
            <person name="Ohkuma M."/>
        </authorList>
    </citation>
    <scope>NUCLEOTIDE SEQUENCE</scope>
    <source>
        <strain evidence="3">JCM 14719</strain>
    </source>
</reference>
<dbReference type="RefSeq" id="WP_054672790.1">
    <property type="nucleotide sequence ID" value="NZ_BMOF01000091.1"/>
</dbReference>
<evidence type="ECO:0000313" key="3">
    <source>
        <dbReference type="EMBL" id="GGK08688.1"/>
    </source>
</evidence>
<evidence type="ECO:0000313" key="4">
    <source>
        <dbReference type="Proteomes" id="UP000637720"/>
    </source>
</evidence>
<evidence type="ECO:0000259" key="2">
    <source>
        <dbReference type="PROSITE" id="PS50943"/>
    </source>
</evidence>
<dbReference type="SUPFAM" id="SSF47413">
    <property type="entry name" value="lambda repressor-like DNA-binding domains"/>
    <property type="match status" value="1"/>
</dbReference>
<gene>
    <name evidence="3" type="ORF">GCM10007043_23450</name>
</gene>
<dbReference type="PANTHER" id="PTHR46558:SF4">
    <property type="entry name" value="DNA-BIDING PHAGE PROTEIN"/>
    <property type="match status" value="1"/>
</dbReference>
<keyword evidence="4" id="KW-1185">Reference proteome</keyword>
<dbReference type="CDD" id="cd00093">
    <property type="entry name" value="HTH_XRE"/>
    <property type="match status" value="1"/>
</dbReference>
<dbReference type="InterPro" id="IPR001387">
    <property type="entry name" value="Cro/C1-type_HTH"/>
</dbReference>
<evidence type="ECO:0000256" key="1">
    <source>
        <dbReference type="ARBA" id="ARBA00023125"/>
    </source>
</evidence>
<name>A0A8J3FEK0_9BACI</name>
<feature type="domain" description="HTH cro/C1-type" evidence="2">
    <location>
        <begin position="7"/>
        <end position="61"/>
    </location>
</feature>
<dbReference type="SMART" id="SM00530">
    <property type="entry name" value="HTH_XRE"/>
    <property type="match status" value="1"/>
</dbReference>
<dbReference type="InterPro" id="IPR010982">
    <property type="entry name" value="Lambda_DNA-bd_dom_sf"/>
</dbReference>
<dbReference type="GO" id="GO:0003677">
    <property type="term" value="F:DNA binding"/>
    <property type="evidence" value="ECO:0007669"/>
    <property type="project" value="UniProtKB-KW"/>
</dbReference>
<dbReference type="PANTHER" id="PTHR46558">
    <property type="entry name" value="TRACRIPTIONAL REGULATORY PROTEIN-RELATED-RELATED"/>
    <property type="match status" value="1"/>
</dbReference>
<organism evidence="3 4">
    <name type="scientific">Calditerricola satsumensis</name>
    <dbReference type="NCBI Taxonomy" id="373054"/>
    <lineage>
        <taxon>Bacteria</taxon>
        <taxon>Bacillati</taxon>
        <taxon>Bacillota</taxon>
        <taxon>Bacilli</taxon>
        <taxon>Bacillales</taxon>
        <taxon>Bacillaceae</taxon>
        <taxon>Calditerricola</taxon>
    </lineage>
</organism>
<protein>
    <submittedName>
        <fullName evidence="3">Transcriptional regulator</fullName>
    </submittedName>
</protein>
<dbReference type="PROSITE" id="PS50943">
    <property type="entry name" value="HTH_CROC1"/>
    <property type="match status" value="1"/>
</dbReference>
<dbReference type="EMBL" id="BMOF01000091">
    <property type="protein sequence ID" value="GGK08688.1"/>
    <property type="molecule type" value="Genomic_DNA"/>
</dbReference>